<reference evidence="4" key="1">
    <citation type="journal article" date="2016" name="Front. Microbiol.">
        <title>Complete Genome Sequence of Clostridium estertheticum DSM 8809, a Microbe Identified in Spoiled Vacuum Packed Beef.</title>
        <authorList>
            <person name="Yu Z."/>
            <person name="Gunn L."/>
            <person name="Brennan E."/>
            <person name="Reid R."/>
            <person name="Wall P.G."/>
            <person name="Gaora O.P."/>
            <person name="Hurley D."/>
            <person name="Bolton D."/>
            <person name="Fanning S."/>
        </authorList>
    </citation>
    <scope>NUCLEOTIDE SEQUENCE [LARGE SCALE GENOMIC DNA]</scope>
    <source>
        <strain evidence="4">DSM 8809</strain>
    </source>
</reference>
<dbReference type="InterPro" id="IPR050090">
    <property type="entry name" value="Tyrosine_recombinase_XerCD"/>
</dbReference>
<evidence type="ECO:0000313" key="3">
    <source>
        <dbReference type="EMBL" id="APC41539.1"/>
    </source>
</evidence>
<dbReference type="AlphaFoldDB" id="A0A1J0GJP1"/>
<dbReference type="InterPro" id="IPR013762">
    <property type="entry name" value="Integrase-like_cat_sf"/>
</dbReference>
<dbReference type="Gene3D" id="1.10.443.10">
    <property type="entry name" value="Intergrase catalytic core"/>
    <property type="match status" value="1"/>
</dbReference>
<keyword evidence="1" id="KW-0233">DNA recombination</keyword>
<keyword evidence="4" id="KW-1185">Reference proteome</keyword>
<evidence type="ECO:0000313" key="4">
    <source>
        <dbReference type="Proteomes" id="UP000182569"/>
    </source>
</evidence>
<dbReference type="OrthoDB" id="9788852at2"/>
<dbReference type="STRING" id="1552.A7L45_16370"/>
<dbReference type="Pfam" id="PF00589">
    <property type="entry name" value="Phage_integrase"/>
    <property type="match status" value="1"/>
</dbReference>
<dbReference type="EMBL" id="CP015756">
    <property type="protein sequence ID" value="APC41539.1"/>
    <property type="molecule type" value="Genomic_DNA"/>
</dbReference>
<dbReference type="InterPro" id="IPR002104">
    <property type="entry name" value="Integrase_catalytic"/>
</dbReference>
<dbReference type="GO" id="GO:0006310">
    <property type="term" value="P:DNA recombination"/>
    <property type="evidence" value="ECO:0007669"/>
    <property type="project" value="UniProtKB-KW"/>
</dbReference>
<dbReference type="InterPro" id="IPR011010">
    <property type="entry name" value="DNA_brk_join_enz"/>
</dbReference>
<sequence>MIKRPAKPILESKYERFKYRLEEISNTWSERNLTLFLLGIATGYRLQDLVDLTIAGIKEALSNKQFEIQEKKQYRAWKTYIKNNPRSLKKVPPKRKHGIEPQLETILKKYIKGKKSSEYAFPSQKGDNSNYLRAQSYSDILKKVAEDKEINLKNITGHSLRKTYARRLYEATNDIEYVRIALGHLSIEVTKKYLGLDDEVKEGAAKIAARKL</sequence>
<organism evidence="3 4">
    <name type="scientific">Clostridium estertheticum subsp. estertheticum</name>
    <dbReference type="NCBI Taxonomy" id="1552"/>
    <lineage>
        <taxon>Bacteria</taxon>
        <taxon>Bacillati</taxon>
        <taxon>Bacillota</taxon>
        <taxon>Clostridia</taxon>
        <taxon>Eubacteriales</taxon>
        <taxon>Clostridiaceae</taxon>
        <taxon>Clostridium</taxon>
    </lineage>
</organism>
<name>A0A1J0GJP1_9CLOT</name>
<gene>
    <name evidence="3" type="ORF">A7L45_16370</name>
</gene>
<dbReference type="PANTHER" id="PTHR30349">
    <property type="entry name" value="PHAGE INTEGRASE-RELATED"/>
    <property type="match status" value="1"/>
</dbReference>
<protein>
    <submittedName>
        <fullName evidence="3">Integrase</fullName>
    </submittedName>
</protein>
<dbReference type="PANTHER" id="PTHR30349:SF82">
    <property type="entry name" value="INTEGRASE_RECOMBINASE YOEC-RELATED"/>
    <property type="match status" value="1"/>
</dbReference>
<proteinExistence type="predicted"/>
<dbReference type="SUPFAM" id="SSF56349">
    <property type="entry name" value="DNA breaking-rejoining enzymes"/>
    <property type="match status" value="1"/>
</dbReference>
<dbReference type="Proteomes" id="UP000182569">
    <property type="component" value="Chromosome"/>
</dbReference>
<evidence type="ECO:0000259" key="2">
    <source>
        <dbReference type="PROSITE" id="PS51898"/>
    </source>
</evidence>
<feature type="domain" description="Tyr recombinase" evidence="2">
    <location>
        <begin position="4"/>
        <end position="206"/>
    </location>
</feature>
<dbReference type="GO" id="GO:0003677">
    <property type="term" value="F:DNA binding"/>
    <property type="evidence" value="ECO:0007669"/>
    <property type="project" value="InterPro"/>
</dbReference>
<accession>A0A1J0GJP1</accession>
<dbReference type="KEGG" id="ceu:A7L45_16370"/>
<evidence type="ECO:0000256" key="1">
    <source>
        <dbReference type="ARBA" id="ARBA00023172"/>
    </source>
</evidence>
<dbReference type="GO" id="GO:0015074">
    <property type="term" value="P:DNA integration"/>
    <property type="evidence" value="ECO:0007669"/>
    <property type="project" value="InterPro"/>
</dbReference>
<dbReference type="PROSITE" id="PS51898">
    <property type="entry name" value="TYR_RECOMBINASE"/>
    <property type="match status" value="1"/>
</dbReference>
<dbReference type="RefSeq" id="WP_071613831.1">
    <property type="nucleotide sequence ID" value="NZ_CP015756.1"/>
</dbReference>